<comment type="caution">
    <text evidence="2">The sequence shown here is derived from an EMBL/GenBank/DDBJ whole genome shotgun (WGS) entry which is preliminary data.</text>
</comment>
<sequence length="75" mass="8476">MVIRPSLVEAEQWSDGAEMAWRKLFQVISHSMKQGLRDSQAAEAETSPKRSIRLPSLKRKSVAPPKNCPAHTIEY</sequence>
<dbReference type="Proteomes" id="UP000440578">
    <property type="component" value="Unassembled WGS sequence"/>
</dbReference>
<evidence type="ECO:0000256" key="1">
    <source>
        <dbReference type="SAM" id="MobiDB-lite"/>
    </source>
</evidence>
<accession>A0A6A4WT23</accession>
<dbReference type="EMBL" id="VIIS01000488">
    <property type="protein sequence ID" value="KAF0308399.1"/>
    <property type="molecule type" value="Genomic_DNA"/>
</dbReference>
<reference evidence="2 3" key="1">
    <citation type="submission" date="2019-07" db="EMBL/GenBank/DDBJ databases">
        <title>Draft genome assembly of a fouling barnacle, Amphibalanus amphitrite (Darwin, 1854): The first reference genome for Thecostraca.</title>
        <authorList>
            <person name="Kim W."/>
        </authorList>
    </citation>
    <scope>NUCLEOTIDE SEQUENCE [LARGE SCALE GENOMIC DNA]</scope>
    <source>
        <strain evidence="2">SNU_AA5</strain>
        <tissue evidence="2">Soma without cirri and trophi</tissue>
    </source>
</reference>
<name>A0A6A4WT23_AMPAM</name>
<protein>
    <submittedName>
        <fullName evidence="2">Uncharacterized protein</fullName>
    </submittedName>
</protein>
<evidence type="ECO:0000313" key="2">
    <source>
        <dbReference type="EMBL" id="KAF0308399.1"/>
    </source>
</evidence>
<feature type="compositionally biased region" description="Basic residues" evidence="1">
    <location>
        <begin position="50"/>
        <end position="61"/>
    </location>
</feature>
<dbReference type="AlphaFoldDB" id="A0A6A4WT23"/>
<organism evidence="2 3">
    <name type="scientific">Amphibalanus amphitrite</name>
    <name type="common">Striped barnacle</name>
    <name type="synonym">Balanus amphitrite</name>
    <dbReference type="NCBI Taxonomy" id="1232801"/>
    <lineage>
        <taxon>Eukaryota</taxon>
        <taxon>Metazoa</taxon>
        <taxon>Ecdysozoa</taxon>
        <taxon>Arthropoda</taxon>
        <taxon>Crustacea</taxon>
        <taxon>Multicrustacea</taxon>
        <taxon>Cirripedia</taxon>
        <taxon>Thoracica</taxon>
        <taxon>Thoracicalcarea</taxon>
        <taxon>Balanomorpha</taxon>
        <taxon>Balanoidea</taxon>
        <taxon>Balanidae</taxon>
        <taxon>Amphibalaninae</taxon>
        <taxon>Amphibalanus</taxon>
    </lineage>
</organism>
<feature type="region of interest" description="Disordered" evidence="1">
    <location>
        <begin position="35"/>
        <end position="75"/>
    </location>
</feature>
<evidence type="ECO:0000313" key="3">
    <source>
        <dbReference type="Proteomes" id="UP000440578"/>
    </source>
</evidence>
<proteinExistence type="predicted"/>
<dbReference type="OrthoDB" id="6346302at2759"/>
<keyword evidence="3" id="KW-1185">Reference proteome</keyword>
<gene>
    <name evidence="2" type="ORF">FJT64_020380</name>
</gene>